<evidence type="ECO:0008006" key="3">
    <source>
        <dbReference type="Google" id="ProtNLM"/>
    </source>
</evidence>
<dbReference type="Proteomes" id="UP000192934">
    <property type="component" value="Chromosome I"/>
</dbReference>
<dbReference type="AlphaFoldDB" id="A0A1X7GIA8"/>
<evidence type="ECO:0000313" key="2">
    <source>
        <dbReference type="Proteomes" id="UP000192934"/>
    </source>
</evidence>
<reference evidence="2" key="1">
    <citation type="submission" date="2017-04" db="EMBL/GenBank/DDBJ databases">
        <authorList>
            <person name="Varghese N."/>
            <person name="Submissions S."/>
        </authorList>
    </citation>
    <scope>NUCLEOTIDE SEQUENCE [LARGE SCALE GENOMIC DNA]</scope>
    <source>
        <strain evidence="2">Dd16</strain>
    </source>
</reference>
<organism evidence="1 2">
    <name type="scientific">Allosphingosinicella indica</name>
    <dbReference type="NCBI Taxonomy" id="941907"/>
    <lineage>
        <taxon>Bacteria</taxon>
        <taxon>Pseudomonadati</taxon>
        <taxon>Pseudomonadota</taxon>
        <taxon>Alphaproteobacteria</taxon>
        <taxon>Sphingomonadales</taxon>
        <taxon>Sphingomonadaceae</taxon>
        <taxon>Allosphingosinicella</taxon>
    </lineage>
</organism>
<keyword evidence="2" id="KW-1185">Reference proteome</keyword>
<evidence type="ECO:0000313" key="1">
    <source>
        <dbReference type="EMBL" id="SMF70158.1"/>
    </source>
</evidence>
<name>A0A1X7GIA8_9SPHN</name>
<dbReference type="RefSeq" id="WP_157123760.1">
    <property type="nucleotide sequence ID" value="NZ_LT840185.1"/>
</dbReference>
<dbReference type="OrthoDB" id="9910195at2"/>
<dbReference type="PROSITE" id="PS51257">
    <property type="entry name" value="PROKAR_LIPOPROTEIN"/>
    <property type="match status" value="1"/>
</dbReference>
<sequence length="134" mass="14990">MRGGGWIVAMGALALAGCASTSPRTGWSRAPDLAVYAAMDTAGDLAREQEVLCLGRDPGGVDERWQRDFGARRDWIAAALAQRYGAEAVRRAEGGRTGRPRCETLAIEQPWRRSYERLLKQLELRFYPKDHWRG</sequence>
<accession>A0A1X7GIA8</accession>
<gene>
    <name evidence="1" type="ORF">SAMN06295910_1816</name>
</gene>
<proteinExistence type="predicted"/>
<protein>
    <recommendedName>
        <fullName evidence="3">Lipoprotein</fullName>
    </recommendedName>
</protein>
<dbReference type="EMBL" id="LT840185">
    <property type="protein sequence ID" value="SMF70158.1"/>
    <property type="molecule type" value="Genomic_DNA"/>
</dbReference>
<dbReference type="STRING" id="941907.SAMN06295910_1816"/>